<accession>A0A917IQT6</accession>
<evidence type="ECO:0000256" key="1">
    <source>
        <dbReference type="ARBA" id="ARBA00001470"/>
    </source>
</evidence>
<dbReference type="EC" id="5.1.3.11" evidence="4"/>
<comment type="similarity">
    <text evidence="4">Belongs to the cellobiose 2-epimerase family.</text>
</comment>
<comment type="catalytic activity">
    <reaction evidence="1 4">
        <text>D-cellobiose = beta-D-glucosyl-(1-&gt;4)-D-mannopyranose</text>
        <dbReference type="Rhea" id="RHEA:23384"/>
        <dbReference type="ChEBI" id="CHEBI:17057"/>
        <dbReference type="ChEBI" id="CHEBI:47931"/>
        <dbReference type="EC" id="5.1.3.11"/>
    </reaction>
</comment>
<dbReference type="InterPro" id="IPR010819">
    <property type="entry name" value="AGE/CE"/>
</dbReference>
<comment type="function">
    <text evidence="4">Catalyzes the reversible epimerization of cellobiose to 4-O-beta-D-glucopyranosyl-D-mannose (Glc-Man).</text>
</comment>
<evidence type="ECO:0000313" key="5">
    <source>
        <dbReference type="EMBL" id="GGH59128.1"/>
    </source>
</evidence>
<keyword evidence="3 4" id="KW-0413">Isomerase</keyword>
<evidence type="ECO:0000256" key="3">
    <source>
        <dbReference type="ARBA" id="ARBA00023235"/>
    </source>
</evidence>
<dbReference type="EMBL" id="BMIB01000001">
    <property type="protein sequence ID" value="GGH59128.1"/>
    <property type="molecule type" value="Genomic_DNA"/>
</dbReference>
<comment type="similarity">
    <text evidence="2">Belongs to the N-acylglucosamine 2-epimerase family.</text>
</comment>
<evidence type="ECO:0000256" key="4">
    <source>
        <dbReference type="HAMAP-Rule" id="MF_00929"/>
    </source>
</evidence>
<evidence type="ECO:0000313" key="6">
    <source>
        <dbReference type="Proteomes" id="UP000627292"/>
    </source>
</evidence>
<gene>
    <name evidence="5" type="ORF">GCM10011379_05570</name>
</gene>
<dbReference type="HAMAP" id="MF_00929">
    <property type="entry name" value="Cellobiose_2_epim"/>
    <property type="match status" value="1"/>
</dbReference>
<protein>
    <recommendedName>
        <fullName evidence="4">Cellobiose 2-epimerase</fullName>
        <shortName evidence="4">CE</shortName>
        <ecNumber evidence="4">5.1.3.11</ecNumber>
    </recommendedName>
</protein>
<comment type="caution">
    <text evidence="5">The sequence shown here is derived from an EMBL/GenBank/DDBJ whole genome shotgun (WGS) entry which is preliminary data.</text>
</comment>
<reference evidence="5" key="2">
    <citation type="submission" date="2020-09" db="EMBL/GenBank/DDBJ databases">
        <authorList>
            <person name="Sun Q."/>
            <person name="Zhou Y."/>
        </authorList>
    </citation>
    <scope>NUCLEOTIDE SEQUENCE</scope>
    <source>
        <strain evidence="5">CGMCC 1.15290</strain>
    </source>
</reference>
<dbReference type="AlphaFoldDB" id="A0A917IQT6"/>
<dbReference type="InterPro" id="IPR028584">
    <property type="entry name" value="Cellobiose_2_epim"/>
</dbReference>
<dbReference type="InterPro" id="IPR008928">
    <property type="entry name" value="6-hairpin_glycosidase_sf"/>
</dbReference>
<dbReference type="RefSeq" id="WP_188950454.1">
    <property type="nucleotide sequence ID" value="NZ_BMIB01000001.1"/>
</dbReference>
<dbReference type="GO" id="GO:0047736">
    <property type="term" value="F:cellobiose epimerase activity"/>
    <property type="evidence" value="ECO:0007669"/>
    <property type="project" value="UniProtKB-UniRule"/>
</dbReference>
<dbReference type="InterPro" id="IPR012341">
    <property type="entry name" value="6hp_glycosidase-like_sf"/>
</dbReference>
<sequence length="400" mass="45595">MSKQLDTYRKEVAAELDNILSWWATHTVDELYGGFIGRVNNANETDATAVKGSVLNSRILWSFSAGYLLTKNERYLQLAERAYRYIADCFIDREYGGVYWTVDNTGKPADTKKQIYALSFAVYGLSEYYLASGNEAAKTDAIALYHDIAMHSYDAVNGGFIEALTRNWEEIADLRLSAKDANEKKSMNTHLHVLEGFANLYRIWPDVGLRAHIAELITLFTERIIDKTTYHLLLFFGNEWQVKSQTVSYGHDIEAAWLVQEAAEIIQDDALLKRIQPLSLAMADAASRGLDTDGGLWYEFEPADAHLLKEKHWWPQAEAMVGYFNAWQLSGKEAYLNASLSSWAFIQQHLLDKTNGEWFWGVREDYAVMPGEDKAGLWKCPYHNSRACIEIMKRIQQAPI</sequence>
<dbReference type="Proteomes" id="UP000627292">
    <property type="component" value="Unassembled WGS sequence"/>
</dbReference>
<dbReference type="Pfam" id="PF07221">
    <property type="entry name" value="GlcNAc_2-epim"/>
    <property type="match status" value="1"/>
</dbReference>
<dbReference type="PANTHER" id="PTHR15108">
    <property type="entry name" value="N-ACYLGLUCOSAMINE-2-EPIMERASE"/>
    <property type="match status" value="1"/>
</dbReference>
<dbReference type="SUPFAM" id="SSF48208">
    <property type="entry name" value="Six-hairpin glycosidases"/>
    <property type="match status" value="1"/>
</dbReference>
<name>A0A917IQT6_9BACT</name>
<organism evidence="5 6">
    <name type="scientific">Filimonas zeae</name>
    <dbReference type="NCBI Taxonomy" id="1737353"/>
    <lineage>
        <taxon>Bacteria</taxon>
        <taxon>Pseudomonadati</taxon>
        <taxon>Bacteroidota</taxon>
        <taxon>Chitinophagia</taxon>
        <taxon>Chitinophagales</taxon>
        <taxon>Chitinophagaceae</taxon>
        <taxon>Filimonas</taxon>
    </lineage>
</organism>
<evidence type="ECO:0000256" key="2">
    <source>
        <dbReference type="ARBA" id="ARBA00008558"/>
    </source>
</evidence>
<dbReference type="GO" id="GO:0005975">
    <property type="term" value="P:carbohydrate metabolic process"/>
    <property type="evidence" value="ECO:0007669"/>
    <property type="project" value="InterPro"/>
</dbReference>
<dbReference type="Gene3D" id="1.50.10.10">
    <property type="match status" value="1"/>
</dbReference>
<reference evidence="5" key="1">
    <citation type="journal article" date="2014" name="Int. J. Syst. Evol. Microbiol.">
        <title>Complete genome sequence of Corynebacterium casei LMG S-19264T (=DSM 44701T), isolated from a smear-ripened cheese.</title>
        <authorList>
            <consortium name="US DOE Joint Genome Institute (JGI-PGF)"/>
            <person name="Walter F."/>
            <person name="Albersmeier A."/>
            <person name="Kalinowski J."/>
            <person name="Ruckert C."/>
        </authorList>
    </citation>
    <scope>NUCLEOTIDE SEQUENCE</scope>
    <source>
        <strain evidence="5">CGMCC 1.15290</strain>
    </source>
</reference>
<proteinExistence type="inferred from homology"/>
<keyword evidence="6" id="KW-1185">Reference proteome</keyword>